<dbReference type="Proteomes" id="UP001152795">
    <property type="component" value="Unassembled WGS sequence"/>
</dbReference>
<dbReference type="PANTHER" id="PTHR12570:SF65">
    <property type="entry name" value="MAGNESIUM TRANSPORTER NIPA9-RELATED"/>
    <property type="match status" value="1"/>
</dbReference>
<proteinExistence type="inferred from homology"/>
<dbReference type="Gene3D" id="1.10.3730.20">
    <property type="match status" value="1"/>
</dbReference>
<evidence type="ECO:0000256" key="5">
    <source>
        <dbReference type="ARBA" id="ARBA00023136"/>
    </source>
</evidence>
<dbReference type="InterPro" id="IPR037185">
    <property type="entry name" value="EmrE-like"/>
</dbReference>
<dbReference type="GO" id="GO:0015095">
    <property type="term" value="F:magnesium ion transmembrane transporter activity"/>
    <property type="evidence" value="ECO:0007669"/>
    <property type="project" value="InterPro"/>
</dbReference>
<dbReference type="PANTHER" id="PTHR12570">
    <property type="match status" value="1"/>
</dbReference>
<feature type="transmembrane region" description="Helical" evidence="7">
    <location>
        <begin position="187"/>
        <end position="204"/>
    </location>
</feature>
<evidence type="ECO:0000313" key="9">
    <source>
        <dbReference type="Proteomes" id="UP001152795"/>
    </source>
</evidence>
<dbReference type="EMBL" id="CACRXK020013036">
    <property type="protein sequence ID" value="CAB4024438.1"/>
    <property type="molecule type" value="Genomic_DNA"/>
</dbReference>
<evidence type="ECO:0000256" key="6">
    <source>
        <dbReference type="SAM" id="MobiDB-lite"/>
    </source>
</evidence>
<keyword evidence="5 7" id="KW-0472">Membrane</keyword>
<accession>A0A7D9J8U1</accession>
<feature type="transmembrane region" description="Helical" evidence="7">
    <location>
        <begin position="216"/>
        <end position="236"/>
    </location>
</feature>
<feature type="transmembrane region" description="Helical" evidence="7">
    <location>
        <begin position="82"/>
        <end position="100"/>
    </location>
</feature>
<feature type="region of interest" description="Disordered" evidence="6">
    <location>
        <begin position="302"/>
        <end position="324"/>
    </location>
</feature>
<evidence type="ECO:0000256" key="4">
    <source>
        <dbReference type="ARBA" id="ARBA00022989"/>
    </source>
</evidence>
<keyword evidence="9" id="KW-1185">Reference proteome</keyword>
<comment type="subcellular location">
    <subcellularLocation>
        <location evidence="1">Membrane</location>
        <topology evidence="1">Multi-pass membrane protein</topology>
    </subcellularLocation>
</comment>
<reference evidence="8" key="1">
    <citation type="submission" date="2020-04" db="EMBL/GenBank/DDBJ databases">
        <authorList>
            <person name="Alioto T."/>
            <person name="Alioto T."/>
            <person name="Gomez Garrido J."/>
        </authorList>
    </citation>
    <scope>NUCLEOTIDE SEQUENCE</scope>
    <source>
        <strain evidence="8">A484AB</strain>
    </source>
</reference>
<evidence type="ECO:0000256" key="1">
    <source>
        <dbReference type="ARBA" id="ARBA00004141"/>
    </source>
</evidence>
<keyword evidence="4 7" id="KW-1133">Transmembrane helix</keyword>
<feature type="compositionally biased region" description="Low complexity" evidence="6">
    <location>
        <begin position="303"/>
        <end position="316"/>
    </location>
</feature>
<name>A0A7D9J8U1_PARCT</name>
<gene>
    <name evidence="8" type="ORF">PACLA_8A076208</name>
</gene>
<feature type="transmembrane region" description="Helical" evidence="7">
    <location>
        <begin position="120"/>
        <end position="137"/>
    </location>
</feature>
<dbReference type="AlphaFoldDB" id="A0A7D9J8U1"/>
<evidence type="ECO:0000256" key="7">
    <source>
        <dbReference type="SAM" id="Phobius"/>
    </source>
</evidence>
<dbReference type="SUPFAM" id="SSF103481">
    <property type="entry name" value="Multidrug resistance efflux transporter EmrE"/>
    <property type="match status" value="1"/>
</dbReference>
<feature type="transmembrane region" description="Helical" evidence="7">
    <location>
        <begin position="146"/>
        <end position="167"/>
    </location>
</feature>
<dbReference type="Pfam" id="PF05653">
    <property type="entry name" value="Mg_trans_NIPA"/>
    <property type="match status" value="1"/>
</dbReference>
<feature type="transmembrane region" description="Helical" evidence="7">
    <location>
        <begin position="53"/>
        <end position="73"/>
    </location>
</feature>
<dbReference type="GO" id="GO:0016020">
    <property type="term" value="C:membrane"/>
    <property type="evidence" value="ECO:0007669"/>
    <property type="project" value="UniProtKB-SubCell"/>
</dbReference>
<evidence type="ECO:0000256" key="3">
    <source>
        <dbReference type="ARBA" id="ARBA00022692"/>
    </source>
</evidence>
<organism evidence="8 9">
    <name type="scientific">Paramuricea clavata</name>
    <name type="common">Red gorgonian</name>
    <name type="synonym">Violescent sea-whip</name>
    <dbReference type="NCBI Taxonomy" id="317549"/>
    <lineage>
        <taxon>Eukaryota</taxon>
        <taxon>Metazoa</taxon>
        <taxon>Cnidaria</taxon>
        <taxon>Anthozoa</taxon>
        <taxon>Octocorallia</taxon>
        <taxon>Malacalcyonacea</taxon>
        <taxon>Plexauridae</taxon>
        <taxon>Paramuricea</taxon>
    </lineage>
</organism>
<sequence length="324" mass="35776">MNVQKYSHNQISMSEDADGKGYLKSKVWWFGIVLMVFGEIGNFSAYGFAPASLVAPLGTTTVIANAIIAVVFLGEKIRAQDLFGISMAVVGAFLLVTFSSKEGSEPTAKQLVSYLKQWSFILYLLLEILLFCGLLYLQNRYRLENVFIYLLLVALLGSVTVICAKGVSSMINLTFAGMNQMDHALPYIMFILMVVTAVAQVRFLNIAMKHHDATVVVPTNFVFFTISAILSGIMFYREFYGLSFLVIFMFCFGCFLSFVGVYSITSQRHIVDDVDKTSQSHKDIMAGFLSTSTSKLFRVQPISPTSSGSQAGKSSSETIPLKAK</sequence>
<feature type="transmembrane region" description="Helical" evidence="7">
    <location>
        <begin position="242"/>
        <end position="262"/>
    </location>
</feature>
<keyword evidence="3 7" id="KW-0812">Transmembrane</keyword>
<comment type="similarity">
    <text evidence="2">Belongs to the NIPA family.</text>
</comment>
<dbReference type="InterPro" id="IPR008521">
    <property type="entry name" value="Mg_trans_NIPA"/>
</dbReference>
<dbReference type="OrthoDB" id="165382at2759"/>
<evidence type="ECO:0000313" key="8">
    <source>
        <dbReference type="EMBL" id="CAB4024438.1"/>
    </source>
</evidence>
<feature type="transmembrane region" description="Helical" evidence="7">
    <location>
        <begin position="27"/>
        <end position="47"/>
    </location>
</feature>
<evidence type="ECO:0000256" key="2">
    <source>
        <dbReference type="ARBA" id="ARBA00007230"/>
    </source>
</evidence>
<comment type="caution">
    <text evidence="8">The sequence shown here is derived from an EMBL/GenBank/DDBJ whole genome shotgun (WGS) entry which is preliminary data.</text>
</comment>
<protein>
    <submittedName>
        <fullName evidence="8">NIPA 2</fullName>
    </submittedName>
</protein>